<comment type="caution">
    <text evidence="2">The sequence shown here is derived from an EMBL/GenBank/DDBJ whole genome shotgun (WGS) entry which is preliminary data.</text>
</comment>
<feature type="transmembrane region" description="Helical" evidence="1">
    <location>
        <begin position="155"/>
        <end position="173"/>
    </location>
</feature>
<evidence type="ECO:0000313" key="3">
    <source>
        <dbReference type="Proteomes" id="UP000813461"/>
    </source>
</evidence>
<sequence>MASMMKKVDFKLPPIAESVTSLFQPHKEPSPMFNKPIASGCPHHRKARLLYTISLSILVAISIPVIVLKAITYSFIEENHDRGFMFQTTERDGETGETVVMAALPRMLYHAPAKLALVAAVLSTLVGSAHLGLVILDWKSGKRTQGWAFRRNLMFLHITNGVIVLFALVSIYVTRKSTSHFRDGYVNFRASRMNDSNSTSSDNFFRYNIGTFDLETWACELKDVRGATMVKDDYTKQCQIELAGRAIMIPFVLAAWLVSGVAIWGLVGGGRRGPDGERVKTEDVGFEMGKMNAT</sequence>
<gene>
    <name evidence="2" type="ORF">FB567DRAFT_2330</name>
</gene>
<keyword evidence="1" id="KW-0472">Membrane</keyword>
<accession>A0A8K0W398</accession>
<dbReference type="AlphaFoldDB" id="A0A8K0W398"/>
<proteinExistence type="predicted"/>
<feature type="transmembrane region" description="Helical" evidence="1">
    <location>
        <begin position="247"/>
        <end position="267"/>
    </location>
</feature>
<evidence type="ECO:0000256" key="1">
    <source>
        <dbReference type="SAM" id="Phobius"/>
    </source>
</evidence>
<keyword evidence="1" id="KW-0812">Transmembrane</keyword>
<name>A0A8K0W398_9PLEO</name>
<evidence type="ECO:0000313" key="2">
    <source>
        <dbReference type="EMBL" id="KAH7094386.1"/>
    </source>
</evidence>
<dbReference type="OrthoDB" id="5238025at2759"/>
<protein>
    <submittedName>
        <fullName evidence="2">Uncharacterized protein</fullName>
    </submittedName>
</protein>
<feature type="transmembrane region" description="Helical" evidence="1">
    <location>
        <begin position="115"/>
        <end position="135"/>
    </location>
</feature>
<keyword evidence="3" id="KW-1185">Reference proteome</keyword>
<feature type="transmembrane region" description="Helical" evidence="1">
    <location>
        <begin position="49"/>
        <end position="76"/>
    </location>
</feature>
<keyword evidence="1" id="KW-1133">Transmembrane helix</keyword>
<reference evidence="2" key="1">
    <citation type="journal article" date="2021" name="Nat. Commun.">
        <title>Genetic determinants of endophytism in the Arabidopsis root mycobiome.</title>
        <authorList>
            <person name="Mesny F."/>
            <person name="Miyauchi S."/>
            <person name="Thiergart T."/>
            <person name="Pickel B."/>
            <person name="Atanasova L."/>
            <person name="Karlsson M."/>
            <person name="Huettel B."/>
            <person name="Barry K.W."/>
            <person name="Haridas S."/>
            <person name="Chen C."/>
            <person name="Bauer D."/>
            <person name="Andreopoulos W."/>
            <person name="Pangilinan J."/>
            <person name="LaButti K."/>
            <person name="Riley R."/>
            <person name="Lipzen A."/>
            <person name="Clum A."/>
            <person name="Drula E."/>
            <person name="Henrissat B."/>
            <person name="Kohler A."/>
            <person name="Grigoriev I.V."/>
            <person name="Martin F.M."/>
            <person name="Hacquard S."/>
        </authorList>
    </citation>
    <scope>NUCLEOTIDE SEQUENCE</scope>
    <source>
        <strain evidence="2">MPI-SDFR-AT-0120</strain>
    </source>
</reference>
<organism evidence="2 3">
    <name type="scientific">Paraphoma chrysanthemicola</name>
    <dbReference type="NCBI Taxonomy" id="798071"/>
    <lineage>
        <taxon>Eukaryota</taxon>
        <taxon>Fungi</taxon>
        <taxon>Dikarya</taxon>
        <taxon>Ascomycota</taxon>
        <taxon>Pezizomycotina</taxon>
        <taxon>Dothideomycetes</taxon>
        <taxon>Pleosporomycetidae</taxon>
        <taxon>Pleosporales</taxon>
        <taxon>Pleosporineae</taxon>
        <taxon>Phaeosphaeriaceae</taxon>
        <taxon>Paraphoma</taxon>
    </lineage>
</organism>
<dbReference type="Proteomes" id="UP000813461">
    <property type="component" value="Unassembled WGS sequence"/>
</dbReference>
<dbReference type="EMBL" id="JAGMVJ010000001">
    <property type="protein sequence ID" value="KAH7094386.1"/>
    <property type="molecule type" value="Genomic_DNA"/>
</dbReference>